<evidence type="ECO:0000259" key="1">
    <source>
        <dbReference type="Pfam" id="PF00535"/>
    </source>
</evidence>
<proteinExistence type="predicted"/>
<dbReference type="RefSeq" id="WP_144916024.1">
    <property type="nucleotide sequence ID" value="NZ_VLLI01000015.1"/>
</dbReference>
<dbReference type="Pfam" id="PF00535">
    <property type="entry name" value="Glycos_transf_2"/>
    <property type="match status" value="1"/>
</dbReference>
<accession>A0A562TPY8</accession>
<dbReference type="AlphaFoldDB" id="A0A562TPY8"/>
<dbReference type="InterPro" id="IPR029044">
    <property type="entry name" value="Nucleotide-diphossugar_trans"/>
</dbReference>
<dbReference type="OrthoDB" id="9802649at2"/>
<evidence type="ECO:0000313" key="3">
    <source>
        <dbReference type="Proteomes" id="UP000317010"/>
    </source>
</evidence>
<name>A0A562TPY8_9SPHI</name>
<dbReference type="CDD" id="cd04196">
    <property type="entry name" value="GT_2_like_d"/>
    <property type="match status" value="1"/>
</dbReference>
<dbReference type="InterPro" id="IPR001173">
    <property type="entry name" value="Glyco_trans_2-like"/>
</dbReference>
<reference evidence="2 3" key="1">
    <citation type="submission" date="2019-07" db="EMBL/GenBank/DDBJ databases">
        <title>Genomic Encyclopedia of Archaeal and Bacterial Type Strains, Phase II (KMG-II): from individual species to whole genera.</title>
        <authorList>
            <person name="Goeker M."/>
        </authorList>
    </citation>
    <scope>NUCLEOTIDE SEQUENCE [LARGE SCALE GENOMIC DNA]</scope>
    <source>
        <strain evidence="2 3">ATCC BAA-1854</strain>
    </source>
</reference>
<dbReference type="PANTHER" id="PTHR22916:SF3">
    <property type="entry name" value="UDP-GLCNAC:BETAGAL BETA-1,3-N-ACETYLGLUCOSAMINYLTRANSFERASE-LIKE PROTEIN 1"/>
    <property type="match status" value="1"/>
</dbReference>
<evidence type="ECO:0000313" key="2">
    <source>
        <dbReference type="EMBL" id="TWI95625.1"/>
    </source>
</evidence>
<keyword evidence="2" id="KW-0808">Transferase</keyword>
<dbReference type="GO" id="GO:0016758">
    <property type="term" value="F:hexosyltransferase activity"/>
    <property type="evidence" value="ECO:0007669"/>
    <property type="project" value="UniProtKB-ARBA"/>
</dbReference>
<comment type="caution">
    <text evidence="2">The sequence shown here is derived from an EMBL/GenBank/DDBJ whole genome shotgun (WGS) entry which is preliminary data.</text>
</comment>
<dbReference type="EMBL" id="VLLI01000015">
    <property type="protein sequence ID" value="TWI95625.1"/>
    <property type="molecule type" value="Genomic_DNA"/>
</dbReference>
<dbReference type="SUPFAM" id="SSF53448">
    <property type="entry name" value="Nucleotide-diphospho-sugar transferases"/>
    <property type="match status" value="1"/>
</dbReference>
<keyword evidence="3" id="KW-1185">Reference proteome</keyword>
<dbReference type="Proteomes" id="UP000317010">
    <property type="component" value="Unassembled WGS sequence"/>
</dbReference>
<dbReference type="Gene3D" id="3.90.550.10">
    <property type="entry name" value="Spore Coat Polysaccharide Biosynthesis Protein SpsA, Chain A"/>
    <property type="match status" value="1"/>
</dbReference>
<protein>
    <submittedName>
        <fullName evidence="2">Glycosyl transferase family 2</fullName>
    </submittedName>
</protein>
<sequence>MSVRGISVIIATFNGEKYILKQLESILNQSLIPDEIIICDDKSSDGTVAIINALDNNIIKLHTNEYQLGVVENFKKAAKLASPVNWIAFADQDDIWEPNKLQLLAAEMTLLDNNFTPALVYSNLKVIDKNENVISESFWMEQKINPCKINLSTLLYGNVVTGCTMIINHAMAAEFFLMDSSACLHDEWLALIAYSIGNVKFLNDKLVLYRQHENNITFSDSYVAKPTFFIRIVNDVKLLGKKQKFLPHQFILAKLFLAKCRFKLSNEQIEIIERFIKQEDKNYLFQRINRRLTYSKYFGRGQK</sequence>
<organism evidence="2 3">
    <name type="scientific">Mucilaginibacter frigoritolerans</name>
    <dbReference type="NCBI Taxonomy" id="652788"/>
    <lineage>
        <taxon>Bacteria</taxon>
        <taxon>Pseudomonadati</taxon>
        <taxon>Bacteroidota</taxon>
        <taxon>Sphingobacteriia</taxon>
        <taxon>Sphingobacteriales</taxon>
        <taxon>Sphingobacteriaceae</taxon>
        <taxon>Mucilaginibacter</taxon>
    </lineage>
</organism>
<feature type="domain" description="Glycosyltransferase 2-like" evidence="1">
    <location>
        <begin position="7"/>
        <end position="114"/>
    </location>
</feature>
<gene>
    <name evidence="2" type="ORF">JN11_04365</name>
</gene>
<dbReference type="PANTHER" id="PTHR22916">
    <property type="entry name" value="GLYCOSYLTRANSFERASE"/>
    <property type="match status" value="1"/>
</dbReference>